<evidence type="ECO:0000313" key="3">
    <source>
        <dbReference type="Proteomes" id="UP000887013"/>
    </source>
</evidence>
<feature type="compositionally biased region" description="Basic and acidic residues" evidence="1">
    <location>
        <begin position="63"/>
        <end position="72"/>
    </location>
</feature>
<organism evidence="2 3">
    <name type="scientific">Nephila pilipes</name>
    <name type="common">Giant wood spider</name>
    <name type="synonym">Nephila maculata</name>
    <dbReference type="NCBI Taxonomy" id="299642"/>
    <lineage>
        <taxon>Eukaryota</taxon>
        <taxon>Metazoa</taxon>
        <taxon>Ecdysozoa</taxon>
        <taxon>Arthropoda</taxon>
        <taxon>Chelicerata</taxon>
        <taxon>Arachnida</taxon>
        <taxon>Araneae</taxon>
        <taxon>Araneomorphae</taxon>
        <taxon>Entelegynae</taxon>
        <taxon>Araneoidea</taxon>
        <taxon>Nephilidae</taxon>
        <taxon>Nephila</taxon>
    </lineage>
</organism>
<name>A0A8X6Q6S9_NEPPI</name>
<dbReference type="AlphaFoldDB" id="A0A8X6Q6S9"/>
<feature type="compositionally biased region" description="Basic and acidic residues" evidence="1">
    <location>
        <begin position="44"/>
        <end position="55"/>
    </location>
</feature>
<dbReference type="EMBL" id="BMAW01026786">
    <property type="protein sequence ID" value="GFT98847.1"/>
    <property type="molecule type" value="Genomic_DNA"/>
</dbReference>
<feature type="region of interest" description="Disordered" evidence="1">
    <location>
        <begin position="44"/>
        <end position="91"/>
    </location>
</feature>
<evidence type="ECO:0000256" key="1">
    <source>
        <dbReference type="SAM" id="MobiDB-lite"/>
    </source>
</evidence>
<proteinExistence type="predicted"/>
<sequence length="91" mass="10298">MGRAAEKSLGILTWTCSRTIKLVKKSIKKVLIKNSHMKELKSCRRGIKAGDEEAGGRSSRPVQEMRRERSEEAEVDSLGTTAPEYIEHKRK</sequence>
<keyword evidence="3" id="KW-1185">Reference proteome</keyword>
<dbReference type="Proteomes" id="UP000887013">
    <property type="component" value="Unassembled WGS sequence"/>
</dbReference>
<comment type="caution">
    <text evidence="2">The sequence shown here is derived from an EMBL/GenBank/DDBJ whole genome shotgun (WGS) entry which is preliminary data.</text>
</comment>
<reference evidence="2" key="1">
    <citation type="submission" date="2020-08" db="EMBL/GenBank/DDBJ databases">
        <title>Multicomponent nature underlies the extraordinary mechanical properties of spider dragline silk.</title>
        <authorList>
            <person name="Kono N."/>
            <person name="Nakamura H."/>
            <person name="Mori M."/>
            <person name="Yoshida Y."/>
            <person name="Ohtoshi R."/>
            <person name="Malay A.D."/>
            <person name="Moran D.A.P."/>
            <person name="Tomita M."/>
            <person name="Numata K."/>
            <person name="Arakawa K."/>
        </authorList>
    </citation>
    <scope>NUCLEOTIDE SEQUENCE</scope>
</reference>
<protein>
    <submittedName>
        <fullName evidence="2">Uncharacterized protein</fullName>
    </submittedName>
</protein>
<accession>A0A8X6Q6S9</accession>
<gene>
    <name evidence="2" type="ORF">NPIL_213551</name>
</gene>
<evidence type="ECO:0000313" key="2">
    <source>
        <dbReference type="EMBL" id="GFT98847.1"/>
    </source>
</evidence>